<comment type="similarity">
    <text evidence="1">Belongs to the GMC oxidoreductase family.</text>
</comment>
<dbReference type="InterPro" id="IPR036188">
    <property type="entry name" value="FAD/NAD-bd_sf"/>
</dbReference>
<dbReference type="PANTHER" id="PTHR11552">
    <property type="entry name" value="GLUCOSE-METHANOL-CHOLINE GMC OXIDOREDUCTASE"/>
    <property type="match status" value="1"/>
</dbReference>
<dbReference type="InterPro" id="IPR012132">
    <property type="entry name" value="GMC_OxRdtase"/>
</dbReference>
<dbReference type="PANTHER" id="PTHR11552:SF227">
    <property type="entry name" value="GLUCOSE DEHYDROGENASE [FAD, QUINONE]-LIKE PROTEIN"/>
    <property type="match status" value="1"/>
</dbReference>
<dbReference type="InParanoid" id="K1R6X8"/>
<evidence type="ECO:0000313" key="3">
    <source>
        <dbReference type="EMBL" id="EKC29741.1"/>
    </source>
</evidence>
<gene>
    <name evidence="3" type="ORF">CGI_10009337</name>
</gene>
<organism evidence="3">
    <name type="scientific">Magallana gigas</name>
    <name type="common">Pacific oyster</name>
    <name type="synonym">Crassostrea gigas</name>
    <dbReference type="NCBI Taxonomy" id="29159"/>
    <lineage>
        <taxon>Eukaryota</taxon>
        <taxon>Metazoa</taxon>
        <taxon>Spiralia</taxon>
        <taxon>Lophotrochozoa</taxon>
        <taxon>Mollusca</taxon>
        <taxon>Bivalvia</taxon>
        <taxon>Autobranchia</taxon>
        <taxon>Pteriomorphia</taxon>
        <taxon>Ostreida</taxon>
        <taxon>Ostreoidea</taxon>
        <taxon>Ostreidae</taxon>
        <taxon>Magallana</taxon>
    </lineage>
</organism>
<dbReference type="Pfam" id="PF05199">
    <property type="entry name" value="GMC_oxred_C"/>
    <property type="match status" value="1"/>
</dbReference>
<name>K1R6X8_MAGGI</name>
<dbReference type="GO" id="GO:0016614">
    <property type="term" value="F:oxidoreductase activity, acting on CH-OH group of donors"/>
    <property type="evidence" value="ECO:0007669"/>
    <property type="project" value="InterPro"/>
</dbReference>
<protein>
    <submittedName>
        <fullName evidence="3">Alcohol dehydrogenase [acceptor]</fullName>
    </submittedName>
</protein>
<dbReference type="HOGENOM" id="CLU_1016515_0_0_1"/>
<dbReference type="SUPFAM" id="SSF54373">
    <property type="entry name" value="FAD-linked reductases, C-terminal domain"/>
    <property type="match status" value="1"/>
</dbReference>
<dbReference type="Gene3D" id="3.50.50.60">
    <property type="entry name" value="FAD/NAD(P)-binding domain"/>
    <property type="match status" value="1"/>
</dbReference>
<evidence type="ECO:0000259" key="2">
    <source>
        <dbReference type="Pfam" id="PF05199"/>
    </source>
</evidence>
<dbReference type="EMBL" id="JH816867">
    <property type="protein sequence ID" value="EKC29741.1"/>
    <property type="molecule type" value="Genomic_DNA"/>
</dbReference>
<reference evidence="3" key="1">
    <citation type="journal article" date="2012" name="Nature">
        <title>The oyster genome reveals stress adaptation and complexity of shell formation.</title>
        <authorList>
            <person name="Zhang G."/>
            <person name="Fang X."/>
            <person name="Guo X."/>
            <person name="Li L."/>
            <person name="Luo R."/>
            <person name="Xu F."/>
            <person name="Yang P."/>
            <person name="Zhang L."/>
            <person name="Wang X."/>
            <person name="Qi H."/>
            <person name="Xiong Z."/>
            <person name="Que H."/>
            <person name="Xie Y."/>
            <person name="Holland P.W."/>
            <person name="Paps J."/>
            <person name="Zhu Y."/>
            <person name="Wu F."/>
            <person name="Chen Y."/>
            <person name="Wang J."/>
            <person name="Peng C."/>
            <person name="Meng J."/>
            <person name="Yang L."/>
            <person name="Liu J."/>
            <person name="Wen B."/>
            <person name="Zhang N."/>
            <person name="Huang Z."/>
            <person name="Zhu Q."/>
            <person name="Feng Y."/>
            <person name="Mount A."/>
            <person name="Hedgecock D."/>
            <person name="Xu Z."/>
            <person name="Liu Y."/>
            <person name="Domazet-Loso T."/>
            <person name="Du Y."/>
            <person name="Sun X."/>
            <person name="Zhang S."/>
            <person name="Liu B."/>
            <person name="Cheng P."/>
            <person name="Jiang X."/>
            <person name="Li J."/>
            <person name="Fan D."/>
            <person name="Wang W."/>
            <person name="Fu W."/>
            <person name="Wang T."/>
            <person name="Wang B."/>
            <person name="Zhang J."/>
            <person name="Peng Z."/>
            <person name="Li Y."/>
            <person name="Li N."/>
            <person name="Wang J."/>
            <person name="Chen M."/>
            <person name="He Y."/>
            <person name="Tan F."/>
            <person name="Song X."/>
            <person name="Zheng Q."/>
            <person name="Huang R."/>
            <person name="Yang H."/>
            <person name="Du X."/>
            <person name="Chen L."/>
            <person name="Yang M."/>
            <person name="Gaffney P.M."/>
            <person name="Wang S."/>
            <person name="Luo L."/>
            <person name="She Z."/>
            <person name="Ming Y."/>
            <person name="Huang W."/>
            <person name="Zhang S."/>
            <person name="Huang B."/>
            <person name="Zhang Y."/>
            <person name="Qu T."/>
            <person name="Ni P."/>
            <person name="Miao G."/>
            <person name="Wang J."/>
            <person name="Wang Q."/>
            <person name="Steinberg C.E."/>
            <person name="Wang H."/>
            <person name="Li N."/>
            <person name="Qian L."/>
            <person name="Zhang G."/>
            <person name="Li Y."/>
            <person name="Yang H."/>
            <person name="Liu X."/>
            <person name="Wang J."/>
            <person name="Yin Y."/>
            <person name="Wang J."/>
        </authorList>
    </citation>
    <scope>NUCLEOTIDE SEQUENCE [LARGE SCALE GENOMIC DNA]</scope>
    <source>
        <strain evidence="3">05x7-T-G4-1.051#20</strain>
    </source>
</reference>
<dbReference type="Gene3D" id="3.30.560.10">
    <property type="entry name" value="Glucose Oxidase, domain 3"/>
    <property type="match status" value="1"/>
</dbReference>
<proteinExistence type="inferred from homology"/>
<dbReference type="AlphaFoldDB" id="K1R6X8"/>
<evidence type="ECO:0000256" key="1">
    <source>
        <dbReference type="ARBA" id="ARBA00010790"/>
    </source>
</evidence>
<accession>K1R6X8</accession>
<dbReference type="InterPro" id="IPR007867">
    <property type="entry name" value="GMC_OxRtase_C"/>
</dbReference>
<sequence>MSFGIGLTERQKHHVQVMKIVDGIQSSLKRILQESGGTFFATNIFLRPKSRGTIRLQSTDPFDPPLIDPSYLGHPDDITNFMKGIQEMLRLSNTTAFRSVGASLSDPYQEYYPPYNSLPYPSEEYWICRLKHYMNTLFHPTSTCRMGKNNDDTAVVDPQLRVKGISNLRVVDASVMRHVTSGNTNAPTIMIAEKAADLIRGIDSVIDIRKKTLNLDNVKHVIKANKEVIISAVNSPQLLHCSISYPNQEGAIYVSWMLLSCRSREYKRSNHNDS</sequence>
<dbReference type="GO" id="GO:0050660">
    <property type="term" value="F:flavin adenine dinucleotide binding"/>
    <property type="evidence" value="ECO:0007669"/>
    <property type="project" value="InterPro"/>
</dbReference>
<feature type="domain" description="Glucose-methanol-choline oxidoreductase C-terminal" evidence="2">
    <location>
        <begin position="48"/>
        <end position="192"/>
    </location>
</feature>
<dbReference type="SUPFAM" id="SSF51905">
    <property type="entry name" value="FAD/NAD(P)-binding domain"/>
    <property type="match status" value="1"/>
</dbReference>